<dbReference type="PANTHER" id="PTHR11685">
    <property type="entry name" value="RBR FAMILY RING FINGER AND IBR DOMAIN-CONTAINING"/>
    <property type="match status" value="1"/>
</dbReference>
<gene>
    <name evidence="8" type="ORF">KUTeg_015762</name>
</gene>
<evidence type="ECO:0000259" key="7">
    <source>
        <dbReference type="PROSITE" id="PS51873"/>
    </source>
</evidence>
<evidence type="ECO:0000256" key="4">
    <source>
        <dbReference type="ARBA" id="ARBA00022771"/>
    </source>
</evidence>
<evidence type="ECO:0000256" key="5">
    <source>
        <dbReference type="ARBA" id="ARBA00022786"/>
    </source>
</evidence>
<evidence type="ECO:0000256" key="3">
    <source>
        <dbReference type="ARBA" id="ARBA00022737"/>
    </source>
</evidence>
<keyword evidence="2" id="KW-0479">Metal-binding</keyword>
<dbReference type="SUPFAM" id="SSF57850">
    <property type="entry name" value="RING/U-box"/>
    <property type="match status" value="2"/>
</dbReference>
<dbReference type="Proteomes" id="UP001217089">
    <property type="component" value="Unassembled WGS sequence"/>
</dbReference>
<evidence type="ECO:0000256" key="2">
    <source>
        <dbReference type="ARBA" id="ARBA00022723"/>
    </source>
</evidence>
<dbReference type="PROSITE" id="PS51873">
    <property type="entry name" value="TRIAD"/>
    <property type="match status" value="1"/>
</dbReference>
<dbReference type="EMBL" id="JARBDR010000811">
    <property type="protein sequence ID" value="KAJ8306721.1"/>
    <property type="molecule type" value="Genomic_DNA"/>
</dbReference>
<keyword evidence="5" id="KW-0833">Ubl conjugation pathway</keyword>
<organism evidence="8 9">
    <name type="scientific">Tegillarca granosa</name>
    <name type="common">Malaysian cockle</name>
    <name type="synonym">Anadara granosa</name>
    <dbReference type="NCBI Taxonomy" id="220873"/>
    <lineage>
        <taxon>Eukaryota</taxon>
        <taxon>Metazoa</taxon>
        <taxon>Spiralia</taxon>
        <taxon>Lophotrochozoa</taxon>
        <taxon>Mollusca</taxon>
        <taxon>Bivalvia</taxon>
        <taxon>Autobranchia</taxon>
        <taxon>Pteriomorphia</taxon>
        <taxon>Arcoida</taxon>
        <taxon>Arcoidea</taxon>
        <taxon>Arcidae</taxon>
        <taxon>Tegillarca</taxon>
    </lineage>
</organism>
<keyword evidence="6" id="KW-0862">Zinc</keyword>
<keyword evidence="3" id="KW-0677">Repeat</keyword>
<reference evidence="8 9" key="1">
    <citation type="submission" date="2022-12" db="EMBL/GenBank/DDBJ databases">
        <title>Chromosome-level genome of Tegillarca granosa.</title>
        <authorList>
            <person name="Kim J."/>
        </authorList>
    </citation>
    <scope>NUCLEOTIDE SEQUENCE [LARGE SCALE GENOMIC DNA]</scope>
    <source>
        <strain evidence="8">Teg-2019</strain>
        <tissue evidence="8">Adductor muscle</tissue>
    </source>
</reference>
<evidence type="ECO:0000256" key="6">
    <source>
        <dbReference type="ARBA" id="ARBA00022833"/>
    </source>
</evidence>
<dbReference type="InterPro" id="IPR031127">
    <property type="entry name" value="E3_UB_ligase_RBR"/>
</dbReference>
<dbReference type="Pfam" id="PF22191">
    <property type="entry name" value="IBR_1"/>
    <property type="match status" value="1"/>
</dbReference>
<keyword evidence="4" id="KW-0863">Zinc-finger</keyword>
<evidence type="ECO:0000313" key="8">
    <source>
        <dbReference type="EMBL" id="KAJ8306721.1"/>
    </source>
</evidence>
<keyword evidence="1" id="KW-0808">Transferase</keyword>
<keyword evidence="9" id="KW-1185">Reference proteome</keyword>
<dbReference type="Gene3D" id="1.20.120.1750">
    <property type="match status" value="1"/>
</dbReference>
<feature type="domain" description="RING-type" evidence="7">
    <location>
        <begin position="80"/>
        <end position="301"/>
    </location>
</feature>
<evidence type="ECO:0000313" key="9">
    <source>
        <dbReference type="Proteomes" id="UP001217089"/>
    </source>
</evidence>
<protein>
    <recommendedName>
        <fullName evidence="7">RING-type domain-containing protein</fullName>
    </recommendedName>
</protein>
<dbReference type="PROSITE" id="PS00518">
    <property type="entry name" value="ZF_RING_1"/>
    <property type="match status" value="1"/>
</dbReference>
<dbReference type="InterPro" id="IPR017907">
    <property type="entry name" value="Znf_RING_CS"/>
</dbReference>
<sequence length="306" mass="35204">MKHDDLYIKLQLTRDDQEATCSEAIEILSKSTGYDKKLIEIIENGKPVDKETWISDLPKASVIPFAVHPEVRIADPNYVTNKPDMINDWDDDARVEMSCGHAINPDTLYDYCWNEILTNKITFKCPAMENKHSCDSEWEFPEVSLKACLSNDERVLFETRLNLNWVNKNQEIGRCPSCMEFCERQDSEKSSVQCFYCKKAGRKDFIFCWYCLMPWEDNHLCSIEGADSMLQSCALKKIGETEGCPSLRACPNCKSFIEHSEKCRKMKCQYCNHEFCFICLSAALNGNYQCGDENNPCNIAPMQSFN</sequence>
<name>A0ABQ9EQT2_TEGGR</name>
<accession>A0ABQ9EQT2</accession>
<dbReference type="InterPro" id="IPR044066">
    <property type="entry name" value="TRIAD_supradom"/>
</dbReference>
<evidence type="ECO:0000256" key="1">
    <source>
        <dbReference type="ARBA" id="ARBA00022679"/>
    </source>
</evidence>
<comment type="caution">
    <text evidence="8">The sequence shown here is derived from an EMBL/GenBank/DDBJ whole genome shotgun (WGS) entry which is preliminary data.</text>
</comment>
<proteinExistence type="predicted"/>